<feature type="compositionally biased region" description="Polar residues" evidence="2">
    <location>
        <begin position="68"/>
        <end position="84"/>
    </location>
</feature>
<dbReference type="AlphaFoldDB" id="A0A7S0S1Z3"/>
<name>A0A7S0S1Z3_9CHLO</name>
<protein>
    <recommendedName>
        <fullName evidence="3">SAP domain-containing protein</fullName>
    </recommendedName>
</protein>
<dbReference type="PROSITE" id="PS50800">
    <property type="entry name" value="SAP"/>
    <property type="match status" value="1"/>
</dbReference>
<dbReference type="InterPro" id="IPR003034">
    <property type="entry name" value="SAP_dom"/>
</dbReference>
<evidence type="ECO:0000256" key="1">
    <source>
        <dbReference type="ARBA" id="ARBA00009656"/>
    </source>
</evidence>
<accession>A0A7S0S1Z3</accession>
<dbReference type="EMBL" id="HBFB01031257">
    <property type="protein sequence ID" value="CAD8693316.1"/>
    <property type="molecule type" value="Transcribed_RNA"/>
</dbReference>
<dbReference type="SMART" id="SM00513">
    <property type="entry name" value="SAP"/>
    <property type="match status" value="2"/>
</dbReference>
<feature type="compositionally biased region" description="Low complexity" evidence="2">
    <location>
        <begin position="258"/>
        <end position="277"/>
    </location>
</feature>
<evidence type="ECO:0000256" key="2">
    <source>
        <dbReference type="SAM" id="MobiDB-lite"/>
    </source>
</evidence>
<organism evidence="4">
    <name type="scientific">Chlamydomonas leiostraca</name>
    <dbReference type="NCBI Taxonomy" id="1034604"/>
    <lineage>
        <taxon>Eukaryota</taxon>
        <taxon>Viridiplantae</taxon>
        <taxon>Chlorophyta</taxon>
        <taxon>core chlorophytes</taxon>
        <taxon>Chlorophyceae</taxon>
        <taxon>CS clade</taxon>
        <taxon>Chlamydomonadales</taxon>
        <taxon>Chlamydomonadaceae</taxon>
        <taxon>Chlamydomonas</taxon>
    </lineage>
</organism>
<dbReference type="GO" id="GO:0043622">
    <property type="term" value="P:cortical microtubule organization"/>
    <property type="evidence" value="ECO:0007669"/>
    <property type="project" value="InterPro"/>
</dbReference>
<dbReference type="GO" id="GO:0010005">
    <property type="term" value="C:cortical microtubule, transverse to long axis"/>
    <property type="evidence" value="ECO:0007669"/>
    <property type="project" value="TreeGrafter"/>
</dbReference>
<dbReference type="PANTHER" id="PTHR33403">
    <property type="entry name" value="SPR1"/>
    <property type="match status" value="1"/>
</dbReference>
<reference evidence="4" key="1">
    <citation type="submission" date="2021-01" db="EMBL/GenBank/DDBJ databases">
        <authorList>
            <person name="Corre E."/>
            <person name="Pelletier E."/>
            <person name="Niang G."/>
            <person name="Scheremetjew M."/>
            <person name="Finn R."/>
            <person name="Kale V."/>
            <person name="Holt S."/>
            <person name="Cochrane G."/>
            <person name="Meng A."/>
            <person name="Brown T."/>
            <person name="Cohen L."/>
        </authorList>
    </citation>
    <scope>NUCLEOTIDE SEQUENCE</scope>
    <source>
        <strain evidence="4">SAG 11-49</strain>
    </source>
</reference>
<feature type="domain" description="SAP" evidence="3">
    <location>
        <begin position="10"/>
        <end position="44"/>
    </location>
</feature>
<feature type="region of interest" description="Disordered" evidence="2">
    <location>
        <begin position="354"/>
        <end position="404"/>
    </location>
</feature>
<feature type="region of interest" description="Disordered" evidence="2">
    <location>
        <begin position="65"/>
        <end position="96"/>
    </location>
</feature>
<evidence type="ECO:0000259" key="3">
    <source>
        <dbReference type="PROSITE" id="PS50800"/>
    </source>
</evidence>
<sequence length="404" mass="41755">MEGRRAHDILAGLTLPMLRQQCRARGLSPAGAQDVLRSRLTECMVATQDFSILAVDQAAAEDVAGSGVSKNNYQRPAGNQNLGNRISDRPSSRVLAPPGGGSTFVFGDGSAPETYKTPGRTGAGNPGAMRNAEALLDRMGLGDTDDLVAGHGATPVQVNKHHVQEVSQLAFGDYRLPSTATVEGPNAQVKKSQADEMQDAMVMHVDGLIRPLMLKDLRVQCRARGLSPAGGVEQLRQTLGSHMIQTGDLSMYADGQSAPAYGAGPQPAPPAAAYGGAPAPGGGYQGNNYARPGGQQNVGNFISDRPSSRVLAPPGGGSAGVSGALFGGPEAAPLAANHHMPPNAQYAAPQLTTAPWLPSPAKGDAQTNNYSRPGNCQNVGNFITDRPSSRVLAPPGGKSQITFG</sequence>
<feature type="compositionally biased region" description="Polar residues" evidence="2">
    <location>
        <begin position="365"/>
        <end position="381"/>
    </location>
</feature>
<gene>
    <name evidence="4" type="ORF">CLEI1391_LOCUS17499</name>
</gene>
<proteinExistence type="inferred from homology"/>
<evidence type="ECO:0000313" key="4">
    <source>
        <dbReference type="EMBL" id="CAD8693316.1"/>
    </source>
</evidence>
<dbReference type="InterPro" id="IPR039613">
    <property type="entry name" value="SPR1/2/3/4/5"/>
</dbReference>
<comment type="similarity">
    <text evidence="1">Belongs to the SPIRAL1 family.</text>
</comment>
<dbReference type="PANTHER" id="PTHR33403:SF31">
    <property type="entry name" value="PROTEIN SPIRAL1-LIKE 1"/>
    <property type="match status" value="1"/>
</dbReference>
<feature type="region of interest" description="Disordered" evidence="2">
    <location>
        <begin position="258"/>
        <end position="316"/>
    </location>
</feature>